<sequence>MSNIYTLKHPLKPGFEPLLALIARTTEKTGVQFFIAGATARDIVLYHVFGRDPGRQTRDIDTGILVQDWEAFCMVKQALKDVGLIENYIHRLQDPHSGMPIDIIPFGDIADSAGEIQWPPEHAVTMSVAGFQEAYDAALIVDIGQGHLIKVASLAGLALLKLIAWLDRGIETNKDAADFLTIMHQYQHVQEDRLWESFIPAEELEYDMERQGTFLLGYDLRIMLSVSKTNPNTISRINTLVADMDRFIGALYKSQEAVSYERIAQLQHDFWKGLNLEGSLMAVSDGETVN</sequence>
<name>A0A6G7LQT2_9GAMM</name>
<evidence type="ECO:0000313" key="3">
    <source>
        <dbReference type="Proteomes" id="UP000247584"/>
    </source>
</evidence>
<evidence type="ECO:0000313" key="1">
    <source>
        <dbReference type="EMBL" id="PYE56833.1"/>
    </source>
</evidence>
<organism evidence="2 4">
    <name type="scientific">Shewanella chilikensis</name>
    <dbReference type="NCBI Taxonomy" id="558541"/>
    <lineage>
        <taxon>Bacteria</taxon>
        <taxon>Pseudomonadati</taxon>
        <taxon>Pseudomonadota</taxon>
        <taxon>Gammaproteobacteria</taxon>
        <taxon>Alteromonadales</taxon>
        <taxon>Shewanellaceae</taxon>
        <taxon>Shewanella</taxon>
    </lineage>
</organism>
<gene>
    <name evidence="1" type="ORF">C8J23_12841</name>
    <name evidence="2" type="ORF">GII14_08475</name>
</gene>
<dbReference type="AlphaFoldDB" id="A0A6G7LQT2"/>
<dbReference type="EMBL" id="CP045857">
    <property type="protein sequence ID" value="QIJ04186.1"/>
    <property type="molecule type" value="Genomic_DNA"/>
</dbReference>
<dbReference type="Proteomes" id="UP000502117">
    <property type="component" value="Chromosome"/>
</dbReference>
<reference evidence="1 3" key="1">
    <citation type="submission" date="2018-06" db="EMBL/GenBank/DDBJ databases">
        <title>Genomic Encyclopedia of Type Strains, Phase III (KMG-III): the genomes of soil and plant-associated and newly described type strains.</title>
        <authorList>
            <person name="Whitman W."/>
        </authorList>
    </citation>
    <scope>NUCLEOTIDE SEQUENCE [LARGE SCALE GENOMIC DNA]</scope>
    <source>
        <strain evidence="1 3">JC5</strain>
    </source>
</reference>
<reference evidence="2 4" key="2">
    <citation type="submission" date="2019-11" db="EMBL/GenBank/DDBJ databases">
        <title>Complete Genome Sequence of Shewanella chilikensis Strain DC57, Isolated from Corroded Seal Rings at a floating production facility in Australia.</title>
        <authorList>
            <person name="Salgar-Chaparro S.J."/>
            <person name="Castillo-Villamizar G.A."/>
            <person name="Poehlein A."/>
            <person name="Daniel R."/>
            <person name="Machuca L."/>
        </authorList>
    </citation>
    <scope>NUCLEOTIDE SEQUENCE [LARGE SCALE GENOMIC DNA]</scope>
    <source>
        <strain evidence="2 4">DC57</strain>
    </source>
</reference>
<dbReference type="KEGG" id="schk:GII14_08475"/>
<evidence type="ECO:0000313" key="2">
    <source>
        <dbReference type="EMBL" id="QIJ04186.1"/>
    </source>
</evidence>
<dbReference type="RefSeq" id="WP_101056196.1">
    <property type="nucleotide sequence ID" value="NZ_BMXX01000029.1"/>
</dbReference>
<dbReference type="Proteomes" id="UP000247584">
    <property type="component" value="Unassembled WGS sequence"/>
</dbReference>
<accession>A0A6G7LQT2</accession>
<keyword evidence="3" id="KW-1185">Reference proteome</keyword>
<proteinExistence type="predicted"/>
<protein>
    <submittedName>
        <fullName evidence="1">Nucleotidyltransferase</fullName>
    </submittedName>
</protein>
<dbReference type="EMBL" id="QJSY01000028">
    <property type="protein sequence ID" value="PYE56833.1"/>
    <property type="molecule type" value="Genomic_DNA"/>
</dbReference>
<evidence type="ECO:0000313" key="4">
    <source>
        <dbReference type="Proteomes" id="UP000502117"/>
    </source>
</evidence>